<protein>
    <submittedName>
        <fullName evidence="2">Uncharacterized protein</fullName>
    </submittedName>
</protein>
<proteinExistence type="predicted"/>
<evidence type="ECO:0000313" key="3">
    <source>
        <dbReference type="Proteomes" id="UP000502498"/>
    </source>
</evidence>
<sequence>MSRQPPEDQTPDEQRTARDARWARTTSMHWRTRVPTAPTSARADEYYEFRATKPTEIPSQSPRGPERPTSPTWTGSASGA</sequence>
<feature type="compositionally biased region" description="Polar residues" evidence="1">
    <location>
        <begin position="69"/>
        <end position="80"/>
    </location>
</feature>
<gene>
    <name evidence="2" type="ORF">HQM25_05345</name>
</gene>
<dbReference type="RefSeq" id="WP_172989304.1">
    <property type="nucleotide sequence ID" value="NZ_CP054038.1"/>
</dbReference>
<organism evidence="2 3">
    <name type="scientific">Microbacterium hominis</name>
    <dbReference type="NCBI Taxonomy" id="162426"/>
    <lineage>
        <taxon>Bacteria</taxon>
        <taxon>Bacillati</taxon>
        <taxon>Actinomycetota</taxon>
        <taxon>Actinomycetes</taxon>
        <taxon>Micrococcales</taxon>
        <taxon>Microbacteriaceae</taxon>
        <taxon>Microbacterium</taxon>
    </lineage>
</organism>
<accession>A0A7D4UAW8</accession>
<feature type="compositionally biased region" description="Basic and acidic residues" evidence="1">
    <location>
        <begin position="12"/>
        <end position="22"/>
    </location>
</feature>
<feature type="compositionally biased region" description="Basic and acidic residues" evidence="1">
    <location>
        <begin position="42"/>
        <end position="53"/>
    </location>
</feature>
<evidence type="ECO:0000313" key="2">
    <source>
        <dbReference type="EMBL" id="QKJ18863.1"/>
    </source>
</evidence>
<reference evidence="2 3" key="1">
    <citation type="submission" date="2020-05" db="EMBL/GenBank/DDBJ databases">
        <title>Strain PA2F3 complete genome.</title>
        <authorList>
            <person name="Kim Y.-S."/>
            <person name="Kim S.-J."/>
            <person name="Jung H.-k."/>
            <person name="Kim S.-E."/>
            <person name="Kim K.-H."/>
        </authorList>
    </citation>
    <scope>NUCLEOTIDE SEQUENCE [LARGE SCALE GENOMIC DNA]</scope>
    <source>
        <strain evidence="2 3">PA2F3</strain>
    </source>
</reference>
<name>A0A7D4UAW8_9MICO</name>
<dbReference type="AlphaFoldDB" id="A0A7D4UAW8"/>
<evidence type="ECO:0000256" key="1">
    <source>
        <dbReference type="SAM" id="MobiDB-lite"/>
    </source>
</evidence>
<dbReference type="Proteomes" id="UP000502498">
    <property type="component" value="Chromosome"/>
</dbReference>
<feature type="region of interest" description="Disordered" evidence="1">
    <location>
        <begin position="1"/>
        <end position="80"/>
    </location>
</feature>
<dbReference type="EMBL" id="CP054038">
    <property type="protein sequence ID" value="QKJ18863.1"/>
    <property type="molecule type" value="Genomic_DNA"/>
</dbReference>